<organism evidence="1 2">
    <name type="scientific">Mordavella massiliensis</name>
    <dbReference type="NCBI Taxonomy" id="1871024"/>
    <lineage>
        <taxon>Bacteria</taxon>
        <taxon>Bacillati</taxon>
        <taxon>Bacillota</taxon>
        <taxon>Clostridia</taxon>
        <taxon>Eubacteriales</taxon>
        <taxon>Clostridiaceae</taxon>
        <taxon>Mordavella</taxon>
    </lineage>
</organism>
<name>A0A939BD49_9CLOT</name>
<comment type="caution">
    <text evidence="1">The sequence shown here is derived from an EMBL/GenBank/DDBJ whole genome shotgun (WGS) entry which is preliminary data.</text>
</comment>
<dbReference type="Pfam" id="PF13483">
    <property type="entry name" value="Lactamase_B_3"/>
    <property type="match status" value="1"/>
</dbReference>
<dbReference type="Gene3D" id="3.60.15.10">
    <property type="entry name" value="Ribonuclease Z/Hydroxyacylglutathione hydrolase-like"/>
    <property type="match status" value="1"/>
</dbReference>
<dbReference type="EMBL" id="JACJLV010000084">
    <property type="protein sequence ID" value="MBM6827935.1"/>
    <property type="molecule type" value="Genomic_DNA"/>
</dbReference>
<keyword evidence="2" id="KW-1185">Reference proteome</keyword>
<gene>
    <name evidence="1" type="ORF">H6A13_12695</name>
</gene>
<dbReference type="InterPro" id="IPR036866">
    <property type="entry name" value="RibonucZ/Hydroxyglut_hydro"/>
</dbReference>
<reference evidence="1" key="2">
    <citation type="journal article" date="2021" name="Sci. Rep.">
        <title>The distribution of antibiotic resistance genes in chicken gut microbiota commensals.</title>
        <authorList>
            <person name="Juricova H."/>
            <person name="Matiasovicova J."/>
            <person name="Kubasova T."/>
            <person name="Cejkova D."/>
            <person name="Rychlik I."/>
        </authorList>
    </citation>
    <scope>NUCLEOTIDE SEQUENCE</scope>
    <source>
        <strain evidence="1">An420c</strain>
    </source>
</reference>
<sequence>MIKVTYIGHSGFWVEWPDCIWLFDYYEGKLPDVPPEKPLYIFVSHFHADHFNPAIFQIQAHAGATYILSHDVLRHRKISPEELPKDLYTMRPGQELSLMNGQLLIRTLHSTDFGVAFLVRFHGKWIYHAGDLNWWVWKEETKQYNHNMTANFKKYTAPLEGMELFAAFLPLDPRQEDWYDKGFLYILEHTKTAHVFPMHFWKDYEMISTFLASPKGSLFKKQVVPLRFEGQETIL</sequence>
<protein>
    <submittedName>
        <fullName evidence="1">MBL fold metallo-hydrolase</fullName>
    </submittedName>
</protein>
<dbReference type="RefSeq" id="WP_204909904.1">
    <property type="nucleotide sequence ID" value="NZ_JACJLV010000084.1"/>
</dbReference>
<dbReference type="AlphaFoldDB" id="A0A939BD49"/>
<evidence type="ECO:0000313" key="2">
    <source>
        <dbReference type="Proteomes" id="UP000713880"/>
    </source>
</evidence>
<evidence type="ECO:0000313" key="1">
    <source>
        <dbReference type="EMBL" id="MBM6827935.1"/>
    </source>
</evidence>
<dbReference type="SUPFAM" id="SSF56281">
    <property type="entry name" value="Metallo-hydrolase/oxidoreductase"/>
    <property type="match status" value="1"/>
</dbReference>
<dbReference type="Proteomes" id="UP000713880">
    <property type="component" value="Unassembled WGS sequence"/>
</dbReference>
<accession>A0A939BD49</accession>
<dbReference type="PANTHER" id="PTHR42967:SF1">
    <property type="entry name" value="MBL FOLD METALLO-HYDROLASE"/>
    <property type="match status" value="1"/>
</dbReference>
<dbReference type="PANTHER" id="PTHR42967">
    <property type="entry name" value="METAL DEPENDENT HYDROLASE"/>
    <property type="match status" value="1"/>
</dbReference>
<reference evidence="1" key="1">
    <citation type="submission" date="2020-08" db="EMBL/GenBank/DDBJ databases">
        <authorList>
            <person name="Cejkova D."/>
            <person name="Kubasova T."/>
            <person name="Jahodarova E."/>
            <person name="Rychlik I."/>
        </authorList>
    </citation>
    <scope>NUCLEOTIDE SEQUENCE</scope>
    <source>
        <strain evidence="1">An420c</strain>
    </source>
</reference>
<proteinExistence type="predicted"/>